<proteinExistence type="predicted"/>
<gene>
    <name evidence="1" type="ORF">SAMN05421785_102222</name>
</gene>
<reference evidence="1 2" key="1">
    <citation type="submission" date="2017-01" db="EMBL/GenBank/DDBJ databases">
        <authorList>
            <person name="Mah S.A."/>
            <person name="Swanson W.J."/>
            <person name="Moy G.W."/>
            <person name="Vacquier V.D."/>
        </authorList>
    </citation>
    <scope>NUCLEOTIDE SEQUENCE [LARGE SCALE GENOMIC DNA]</scope>
    <source>
        <strain evidence="1 2">DSM 18014</strain>
    </source>
</reference>
<dbReference type="AlphaFoldDB" id="A0A1N7LGP2"/>
<name>A0A1N7LGP2_9FLAO</name>
<dbReference type="STRING" id="373672.SAMN05421785_102222"/>
<organism evidence="1 2">
    <name type="scientific">Chryseobacterium gambrini</name>
    <dbReference type="NCBI Taxonomy" id="373672"/>
    <lineage>
        <taxon>Bacteria</taxon>
        <taxon>Pseudomonadati</taxon>
        <taxon>Bacteroidota</taxon>
        <taxon>Flavobacteriia</taxon>
        <taxon>Flavobacteriales</taxon>
        <taxon>Weeksellaceae</taxon>
        <taxon>Chryseobacterium group</taxon>
        <taxon>Chryseobacterium</taxon>
    </lineage>
</organism>
<sequence length="103" mass="12234">MTTSDQKILEFVQILKNLNEIRFDRDFYTPIGMTKFVFSNIKNQDKYPDRQSWHFTAEHIRLICEVFNADSNFFFGLADQPFRKLKKKGNINGNIKLNKIIDN</sequence>
<evidence type="ECO:0000313" key="1">
    <source>
        <dbReference type="EMBL" id="SIS72964.1"/>
    </source>
</evidence>
<dbReference type="Proteomes" id="UP000185781">
    <property type="component" value="Unassembled WGS sequence"/>
</dbReference>
<evidence type="ECO:0000313" key="2">
    <source>
        <dbReference type="Proteomes" id="UP000185781"/>
    </source>
</evidence>
<dbReference type="RefSeq" id="WP_027380903.1">
    <property type="nucleotide sequence ID" value="NZ_FTOV01000002.1"/>
</dbReference>
<accession>A0A1N7LGP2</accession>
<dbReference type="OrthoDB" id="680443at2"/>
<protein>
    <submittedName>
        <fullName evidence="1">Uncharacterized protein</fullName>
    </submittedName>
</protein>
<dbReference type="EMBL" id="FTOV01000002">
    <property type="protein sequence ID" value="SIS72964.1"/>
    <property type="molecule type" value="Genomic_DNA"/>
</dbReference>